<evidence type="ECO:0000313" key="2">
    <source>
        <dbReference type="EMBL" id="NWE81586.1"/>
    </source>
</evidence>
<gene>
    <name evidence="3" type="ORF">FEM54_24790</name>
    <name evidence="1" type="ORF">HX788_19815</name>
    <name evidence="2" type="ORF">HX795_05715</name>
</gene>
<evidence type="ECO:0000313" key="3">
    <source>
        <dbReference type="EMBL" id="TLG88807.1"/>
    </source>
</evidence>
<evidence type="ECO:0000313" key="5">
    <source>
        <dbReference type="Proteomes" id="UP000563268"/>
    </source>
</evidence>
<dbReference type="Proteomes" id="UP000563268">
    <property type="component" value="Unassembled WGS sequence"/>
</dbReference>
<dbReference type="AlphaFoldDB" id="A0A5R8QT58"/>
<dbReference type="EMBL" id="JACARM010000033">
    <property type="protein sequence ID" value="NWE09354.1"/>
    <property type="molecule type" value="Genomic_DNA"/>
</dbReference>
<dbReference type="EMBL" id="JACARL010000030">
    <property type="protein sequence ID" value="NWE81586.1"/>
    <property type="molecule type" value="Genomic_DNA"/>
</dbReference>
<dbReference type="Proteomes" id="UP000304941">
    <property type="component" value="Unassembled WGS sequence"/>
</dbReference>
<evidence type="ECO:0000313" key="1">
    <source>
        <dbReference type="EMBL" id="NWE09354.1"/>
    </source>
</evidence>
<dbReference type="NCBIfam" id="TIGR01847">
    <property type="entry name" value="bacteriocin_sig"/>
    <property type="match status" value="1"/>
</dbReference>
<organism evidence="2 6">
    <name type="scientific">Pseudomonas edaphica</name>
    <dbReference type="NCBI Taxonomy" id="2006980"/>
    <lineage>
        <taxon>Bacteria</taxon>
        <taxon>Pseudomonadati</taxon>
        <taxon>Pseudomonadota</taxon>
        <taxon>Gammaproteobacteria</taxon>
        <taxon>Pseudomonadales</taxon>
        <taxon>Pseudomonadaceae</taxon>
        <taxon>Pseudomonas</taxon>
    </lineage>
</organism>
<reference evidence="5 6" key="2">
    <citation type="submission" date="2020-04" db="EMBL/GenBank/DDBJ databases">
        <title>Molecular characterization of pseudomonads from Agaricus bisporus reveal novel blotch 2 pathogens in Western Europe.</title>
        <authorList>
            <person name="Taparia T."/>
            <person name="Krijger M."/>
            <person name="Haynes E."/>
            <person name="Elpinstone J.G."/>
            <person name="Noble R."/>
            <person name="Van Der Wolf J."/>
        </authorList>
    </citation>
    <scope>NUCLEOTIDE SEQUENCE [LARGE SCALE GENOMIC DNA]</scope>
    <source>
        <strain evidence="2 6">K6002</strain>
        <strain evidence="1 5">K7002</strain>
    </source>
</reference>
<dbReference type="Proteomes" id="UP000590218">
    <property type="component" value="Unassembled WGS sequence"/>
</dbReference>
<evidence type="ECO:0000313" key="4">
    <source>
        <dbReference type="Proteomes" id="UP000304941"/>
    </source>
</evidence>
<dbReference type="InterPro" id="IPR010133">
    <property type="entry name" value="Bacteriocin_signal_seq"/>
</dbReference>
<sequence length="72" mass="7307">MRVLTEKELALVSGGQTTVEPVTDWDPGEFEWLGSNGGYTGPTWTSGNTSVTVGGSASGGELSGGVGVTVKF</sequence>
<name>A0A5R8QT58_9PSED</name>
<keyword evidence="4" id="KW-1185">Reference proteome</keyword>
<evidence type="ECO:0000313" key="6">
    <source>
        <dbReference type="Proteomes" id="UP000590218"/>
    </source>
</evidence>
<proteinExistence type="predicted"/>
<dbReference type="RefSeq" id="WP_138453464.1">
    <property type="nucleotide sequence ID" value="NZ_JACARL010000030.1"/>
</dbReference>
<dbReference type="EMBL" id="VBVZ01000486">
    <property type="protein sequence ID" value="TLG88807.1"/>
    <property type="molecule type" value="Genomic_DNA"/>
</dbReference>
<reference evidence="3 4" key="1">
    <citation type="submission" date="2019-05" db="EMBL/GenBank/DDBJ databases">
        <title>Pseudomonas edaphica sp. nov., isolated from rhizospheric soil of Cistus ladanifer L. in Spain.</title>
        <authorList>
            <person name="Peix A."/>
        </authorList>
    </citation>
    <scope>NUCLEOTIDE SEQUENCE [LARGE SCALE GENOMIC DNA]</scope>
    <source>
        <strain evidence="3 4">RD25</strain>
    </source>
</reference>
<protein>
    <submittedName>
        <fullName evidence="2">Bacteriocin</fullName>
    </submittedName>
</protein>
<accession>A0A5R8QT58</accession>
<comment type="caution">
    <text evidence="2">The sequence shown here is derived from an EMBL/GenBank/DDBJ whole genome shotgun (WGS) entry which is preliminary data.</text>
</comment>